<dbReference type="Gene3D" id="1.25.40.20">
    <property type="entry name" value="Ankyrin repeat-containing domain"/>
    <property type="match status" value="1"/>
</dbReference>
<reference evidence="2 3" key="1">
    <citation type="submission" date="2017-02" db="EMBL/GenBank/DDBJ databases">
        <authorList>
            <person name="Dridi B."/>
        </authorList>
    </citation>
    <scope>NUCLEOTIDE SEQUENCE [LARGE SCALE GENOMIC DNA]</scope>
    <source>
        <strain evidence="2 3">JB380</strain>
    </source>
</reference>
<feature type="transmembrane region" description="Helical" evidence="1">
    <location>
        <begin position="12"/>
        <end position="31"/>
    </location>
</feature>
<proteinExistence type="predicted"/>
<keyword evidence="1" id="KW-1133">Transmembrane helix</keyword>
<protein>
    <submittedName>
        <fullName evidence="2">Accessory protein</fullName>
    </submittedName>
</protein>
<accession>A0A1R4I0K7</accession>
<dbReference type="EMBL" id="FUKM01000043">
    <property type="protein sequence ID" value="SJN13299.1"/>
    <property type="molecule type" value="Genomic_DNA"/>
</dbReference>
<organism evidence="2 3">
    <name type="scientific">Halomonas citrativorans</name>
    <dbReference type="NCBI Taxonomy" id="2742612"/>
    <lineage>
        <taxon>Bacteria</taxon>
        <taxon>Pseudomonadati</taxon>
        <taxon>Pseudomonadota</taxon>
        <taxon>Gammaproteobacteria</taxon>
        <taxon>Oceanospirillales</taxon>
        <taxon>Halomonadaceae</taxon>
        <taxon>Halomonas</taxon>
    </lineage>
</organism>
<dbReference type="SUPFAM" id="SSF48403">
    <property type="entry name" value="Ankyrin repeat"/>
    <property type="match status" value="1"/>
</dbReference>
<evidence type="ECO:0000313" key="3">
    <source>
        <dbReference type="Proteomes" id="UP000196331"/>
    </source>
</evidence>
<evidence type="ECO:0000313" key="2">
    <source>
        <dbReference type="EMBL" id="SJN13299.1"/>
    </source>
</evidence>
<dbReference type="InterPro" id="IPR002110">
    <property type="entry name" value="Ankyrin_rpt"/>
</dbReference>
<name>A0A1R4I0K7_9GAMM</name>
<dbReference type="Proteomes" id="UP000196331">
    <property type="component" value="Unassembled WGS sequence"/>
</dbReference>
<keyword evidence="1" id="KW-0472">Membrane</keyword>
<gene>
    <name evidence="2" type="ORF">CZ787_09905</name>
</gene>
<dbReference type="AlphaFoldDB" id="A0A1R4I0K7"/>
<keyword evidence="1" id="KW-0812">Transmembrane</keyword>
<dbReference type="InterPro" id="IPR036770">
    <property type="entry name" value="Ankyrin_rpt-contain_sf"/>
</dbReference>
<comment type="caution">
    <text evidence="2">The sequence shown here is derived from an EMBL/GenBank/DDBJ whole genome shotgun (WGS) entry which is preliminary data.</text>
</comment>
<evidence type="ECO:0000256" key="1">
    <source>
        <dbReference type="SAM" id="Phobius"/>
    </source>
</evidence>
<dbReference type="SMART" id="SM00248">
    <property type="entry name" value="ANK"/>
    <property type="match status" value="4"/>
</dbReference>
<sequence length="289" mass="31472">MCLVVMTVSRYAYGSIVLISVLLLGSFTFGCQPSSGVSMSRSYTATDFFQGPQLAMAEAIERNDMEALRQGAEHGIDLHARGDKQITLMWFALLQENTDAIRTLVELGVHPNESPVEGGGTPLGQALRKPGTEYLNAMLDGGLSPNDSAGNDGSDTGYPLIFRAITSGTLEHIKLLVEHGVDIHYRLDDGKGSNPFDISTTGTKPEIAMYLLEQGADPHIHLSTGVTTAWGVHLKIRDLQPGPMRDQFIQLRDMMIERGVEFPPPSPIEVREQMRAEGLTPVVPSGLER</sequence>